<organism evidence="1 2">
    <name type="scientific">Aliterella atlantica CENA595</name>
    <dbReference type="NCBI Taxonomy" id="1618023"/>
    <lineage>
        <taxon>Bacteria</taxon>
        <taxon>Bacillati</taxon>
        <taxon>Cyanobacteriota</taxon>
        <taxon>Cyanophyceae</taxon>
        <taxon>Chroococcidiopsidales</taxon>
        <taxon>Aliterellaceae</taxon>
        <taxon>Aliterella</taxon>
    </lineage>
</organism>
<comment type="caution">
    <text evidence="1">The sequence shown here is derived from an EMBL/GenBank/DDBJ whole genome shotgun (WGS) entry which is preliminary data.</text>
</comment>
<dbReference type="STRING" id="1618023.UH38_11585"/>
<proteinExistence type="predicted"/>
<evidence type="ECO:0000313" key="2">
    <source>
        <dbReference type="Proteomes" id="UP000032452"/>
    </source>
</evidence>
<dbReference type="RefSeq" id="WP_045054800.1">
    <property type="nucleotide sequence ID" value="NZ_CAWMDP010000046.1"/>
</dbReference>
<dbReference type="PATRIC" id="fig|1618023.3.peg.4144"/>
<dbReference type="SUPFAM" id="SSF143847">
    <property type="entry name" value="XisI-like"/>
    <property type="match status" value="1"/>
</dbReference>
<dbReference type="AlphaFoldDB" id="A0A0D8ZSF3"/>
<dbReference type="Gene3D" id="3.30.310.110">
    <property type="entry name" value="XisI-like"/>
    <property type="match status" value="1"/>
</dbReference>
<accession>A0A0D8ZSF3</accession>
<dbReference type="EMBL" id="JYON01000010">
    <property type="protein sequence ID" value="KJH71688.1"/>
    <property type="molecule type" value="Genomic_DNA"/>
</dbReference>
<dbReference type="CDD" id="cd16382">
    <property type="entry name" value="XisI-like"/>
    <property type="match status" value="1"/>
</dbReference>
<gene>
    <name evidence="1" type="ORF">UH38_11585</name>
</gene>
<dbReference type="Proteomes" id="UP000032452">
    <property type="component" value="Unassembled WGS sequence"/>
</dbReference>
<keyword evidence="2" id="KW-1185">Reference proteome</keyword>
<dbReference type="Pfam" id="PF08869">
    <property type="entry name" value="XisI"/>
    <property type="match status" value="1"/>
</dbReference>
<reference evidence="1 2" key="1">
    <citation type="submission" date="2015-02" db="EMBL/GenBank/DDBJ databases">
        <title>Draft genome of a novel marine cyanobacterium (Chroococcales) isolated from South Atlantic Ocean.</title>
        <authorList>
            <person name="Rigonato J."/>
            <person name="Alvarenga D.O."/>
            <person name="Branco L.H."/>
            <person name="Varani A.M."/>
            <person name="Brandini F.P."/>
            <person name="Fiore M.F."/>
        </authorList>
    </citation>
    <scope>NUCLEOTIDE SEQUENCE [LARGE SCALE GENOMIC DNA]</scope>
    <source>
        <strain evidence="1 2">CENA595</strain>
    </source>
</reference>
<evidence type="ECO:0008006" key="3">
    <source>
        <dbReference type="Google" id="ProtNLM"/>
    </source>
</evidence>
<sequence>MAKLEQYRENIQKLLEEYAAFGRGDRQVETELIFDTTRDHYQIVHVGWQGDRRVYGCILHLDIKDGKIWLQHNGTENDIAQELVEMGVPKSDIVIGFHSPFKRQFTEYAIS</sequence>
<dbReference type="OrthoDB" id="467081at2"/>
<dbReference type="InterPro" id="IPR035943">
    <property type="entry name" value="XisI-like_sf"/>
</dbReference>
<name>A0A0D8ZSF3_9CYAN</name>
<dbReference type="InterPro" id="IPR014968">
    <property type="entry name" value="XisI"/>
</dbReference>
<evidence type="ECO:0000313" key="1">
    <source>
        <dbReference type="EMBL" id="KJH71688.1"/>
    </source>
</evidence>
<protein>
    <recommendedName>
        <fullName evidence="3">Fatty-acid oxidation protein subunit alpha</fullName>
    </recommendedName>
</protein>